<keyword evidence="3" id="KW-1185">Reference proteome</keyword>
<feature type="chain" id="PRO_5013075147" evidence="1">
    <location>
        <begin position="22"/>
        <end position="84"/>
    </location>
</feature>
<name>A0A210PJH5_MIZYE</name>
<dbReference type="SUPFAM" id="SSF56436">
    <property type="entry name" value="C-type lectin-like"/>
    <property type="match status" value="1"/>
</dbReference>
<reference evidence="2 3" key="1">
    <citation type="journal article" date="2017" name="Nat. Ecol. Evol.">
        <title>Scallop genome provides insights into evolution of bilaterian karyotype and development.</title>
        <authorList>
            <person name="Wang S."/>
            <person name="Zhang J."/>
            <person name="Jiao W."/>
            <person name="Li J."/>
            <person name="Xun X."/>
            <person name="Sun Y."/>
            <person name="Guo X."/>
            <person name="Huan P."/>
            <person name="Dong B."/>
            <person name="Zhang L."/>
            <person name="Hu X."/>
            <person name="Sun X."/>
            <person name="Wang J."/>
            <person name="Zhao C."/>
            <person name="Wang Y."/>
            <person name="Wang D."/>
            <person name="Huang X."/>
            <person name="Wang R."/>
            <person name="Lv J."/>
            <person name="Li Y."/>
            <person name="Zhang Z."/>
            <person name="Liu B."/>
            <person name="Lu W."/>
            <person name="Hui Y."/>
            <person name="Liang J."/>
            <person name="Zhou Z."/>
            <person name="Hou R."/>
            <person name="Li X."/>
            <person name="Liu Y."/>
            <person name="Li H."/>
            <person name="Ning X."/>
            <person name="Lin Y."/>
            <person name="Zhao L."/>
            <person name="Xing Q."/>
            <person name="Dou J."/>
            <person name="Li Y."/>
            <person name="Mao J."/>
            <person name="Guo H."/>
            <person name="Dou H."/>
            <person name="Li T."/>
            <person name="Mu C."/>
            <person name="Jiang W."/>
            <person name="Fu Q."/>
            <person name="Fu X."/>
            <person name="Miao Y."/>
            <person name="Liu J."/>
            <person name="Yu Q."/>
            <person name="Li R."/>
            <person name="Liao H."/>
            <person name="Li X."/>
            <person name="Kong Y."/>
            <person name="Jiang Z."/>
            <person name="Chourrout D."/>
            <person name="Li R."/>
            <person name="Bao Z."/>
        </authorList>
    </citation>
    <scope>NUCLEOTIDE SEQUENCE [LARGE SCALE GENOMIC DNA]</scope>
    <source>
        <strain evidence="2 3">PY_sf001</strain>
    </source>
</reference>
<accession>A0A210PJH5</accession>
<sequence length="84" mass="9534">MAYLVRPVLICIALAVQVIRGCPNGWETFDGSCYFIFDIKEPWLAASTTCNSYHAHLADVKDVHEDNFLKQIINKYHLVPAQPL</sequence>
<protein>
    <submittedName>
        <fullName evidence="2">Brevican core protein</fullName>
    </submittedName>
</protein>
<dbReference type="Proteomes" id="UP000242188">
    <property type="component" value="Unassembled WGS sequence"/>
</dbReference>
<dbReference type="Gene3D" id="3.10.100.10">
    <property type="entry name" value="Mannose-Binding Protein A, subunit A"/>
    <property type="match status" value="1"/>
</dbReference>
<gene>
    <name evidence="2" type="ORF">KP79_PYT03055</name>
</gene>
<dbReference type="EMBL" id="NEDP02076535">
    <property type="protein sequence ID" value="OWF36634.1"/>
    <property type="molecule type" value="Genomic_DNA"/>
</dbReference>
<dbReference type="InterPro" id="IPR016187">
    <property type="entry name" value="CTDL_fold"/>
</dbReference>
<dbReference type="InterPro" id="IPR016186">
    <property type="entry name" value="C-type_lectin-like/link_sf"/>
</dbReference>
<evidence type="ECO:0000313" key="2">
    <source>
        <dbReference type="EMBL" id="OWF36634.1"/>
    </source>
</evidence>
<dbReference type="AlphaFoldDB" id="A0A210PJH5"/>
<comment type="caution">
    <text evidence="2">The sequence shown here is derived from an EMBL/GenBank/DDBJ whole genome shotgun (WGS) entry which is preliminary data.</text>
</comment>
<evidence type="ECO:0000313" key="3">
    <source>
        <dbReference type="Proteomes" id="UP000242188"/>
    </source>
</evidence>
<proteinExistence type="predicted"/>
<dbReference type="OrthoDB" id="6155413at2759"/>
<keyword evidence="1" id="KW-0732">Signal</keyword>
<feature type="signal peptide" evidence="1">
    <location>
        <begin position="1"/>
        <end position="21"/>
    </location>
</feature>
<organism evidence="2 3">
    <name type="scientific">Mizuhopecten yessoensis</name>
    <name type="common">Japanese scallop</name>
    <name type="synonym">Patinopecten yessoensis</name>
    <dbReference type="NCBI Taxonomy" id="6573"/>
    <lineage>
        <taxon>Eukaryota</taxon>
        <taxon>Metazoa</taxon>
        <taxon>Spiralia</taxon>
        <taxon>Lophotrochozoa</taxon>
        <taxon>Mollusca</taxon>
        <taxon>Bivalvia</taxon>
        <taxon>Autobranchia</taxon>
        <taxon>Pteriomorphia</taxon>
        <taxon>Pectinida</taxon>
        <taxon>Pectinoidea</taxon>
        <taxon>Pectinidae</taxon>
        <taxon>Mizuhopecten</taxon>
    </lineage>
</organism>
<evidence type="ECO:0000256" key="1">
    <source>
        <dbReference type="SAM" id="SignalP"/>
    </source>
</evidence>